<proteinExistence type="inferred from homology"/>
<feature type="compositionally biased region" description="Polar residues" evidence="12">
    <location>
        <begin position="112"/>
        <end position="123"/>
    </location>
</feature>
<comment type="cofactor">
    <cofactor evidence="1">
        <name>FAD</name>
        <dbReference type="ChEBI" id="CHEBI:57692"/>
    </cofactor>
</comment>
<evidence type="ECO:0000256" key="4">
    <source>
        <dbReference type="ARBA" id="ARBA00010551"/>
    </source>
</evidence>
<dbReference type="Gene3D" id="3.50.50.60">
    <property type="entry name" value="FAD/NAD(P)-binding domain"/>
    <property type="match status" value="1"/>
</dbReference>
<keyword evidence="10" id="KW-0627">Porphyrin biosynthesis</keyword>
<dbReference type="PANTHER" id="PTHR42923">
    <property type="entry name" value="PROTOPORPHYRINOGEN OXIDASE"/>
    <property type="match status" value="1"/>
</dbReference>
<feature type="compositionally biased region" description="Basic and acidic residues" evidence="12">
    <location>
        <begin position="167"/>
        <end position="180"/>
    </location>
</feature>
<dbReference type="InterPro" id="IPR002937">
    <property type="entry name" value="Amino_oxidase"/>
</dbReference>
<evidence type="ECO:0000256" key="8">
    <source>
        <dbReference type="ARBA" id="ARBA00023002"/>
    </source>
</evidence>
<evidence type="ECO:0000259" key="14">
    <source>
        <dbReference type="Pfam" id="PF22683"/>
    </source>
</evidence>
<evidence type="ECO:0000313" key="16">
    <source>
        <dbReference type="Proteomes" id="UP001610563"/>
    </source>
</evidence>
<evidence type="ECO:0000256" key="1">
    <source>
        <dbReference type="ARBA" id="ARBA00001974"/>
    </source>
</evidence>
<feature type="compositionally biased region" description="Polar residues" evidence="12">
    <location>
        <begin position="311"/>
        <end position="326"/>
    </location>
</feature>
<keyword evidence="8" id="KW-0560">Oxidoreductase</keyword>
<dbReference type="InterPro" id="IPR043094">
    <property type="entry name" value="Nab2/ZC3H14_N_sf"/>
</dbReference>
<feature type="domain" description="Amine oxidase" evidence="13">
    <location>
        <begin position="518"/>
        <end position="1017"/>
    </location>
</feature>
<evidence type="ECO:0000256" key="6">
    <source>
        <dbReference type="ARBA" id="ARBA00022630"/>
    </source>
</evidence>
<accession>A0ABR4G174</accession>
<feature type="compositionally biased region" description="Polar residues" evidence="12">
    <location>
        <begin position="266"/>
        <end position="275"/>
    </location>
</feature>
<dbReference type="InterPro" id="IPR055046">
    <property type="entry name" value="Nab2-like_Znf-CCCH"/>
</dbReference>
<evidence type="ECO:0000256" key="5">
    <source>
        <dbReference type="ARBA" id="ARBA00012867"/>
    </source>
</evidence>
<comment type="catalytic activity">
    <reaction evidence="11">
        <text>protoporphyrinogen IX + 3 O2 = protoporphyrin IX + 3 H2O2</text>
        <dbReference type="Rhea" id="RHEA:25576"/>
        <dbReference type="ChEBI" id="CHEBI:15379"/>
        <dbReference type="ChEBI" id="CHEBI:16240"/>
        <dbReference type="ChEBI" id="CHEBI:57306"/>
        <dbReference type="ChEBI" id="CHEBI:57307"/>
        <dbReference type="EC" id="1.3.3.4"/>
    </reaction>
</comment>
<organism evidence="15 16">
    <name type="scientific">Aspergillus keveii</name>
    <dbReference type="NCBI Taxonomy" id="714993"/>
    <lineage>
        <taxon>Eukaryota</taxon>
        <taxon>Fungi</taxon>
        <taxon>Dikarya</taxon>
        <taxon>Ascomycota</taxon>
        <taxon>Pezizomycotina</taxon>
        <taxon>Eurotiomycetes</taxon>
        <taxon>Eurotiomycetidae</taxon>
        <taxon>Eurotiales</taxon>
        <taxon>Aspergillaceae</taxon>
        <taxon>Aspergillus</taxon>
        <taxon>Aspergillus subgen. Nidulantes</taxon>
    </lineage>
</organism>
<dbReference type="InterPro" id="IPR004572">
    <property type="entry name" value="Protoporphyrinogen_oxidase"/>
</dbReference>
<dbReference type="Gene3D" id="4.10.1000.30">
    <property type="match status" value="1"/>
</dbReference>
<feature type="region of interest" description="Disordered" evidence="12">
    <location>
        <begin position="261"/>
        <end position="326"/>
    </location>
</feature>
<dbReference type="Pfam" id="PF14608">
    <property type="entry name" value="zf-CCCH_2"/>
    <property type="match status" value="2"/>
</dbReference>
<evidence type="ECO:0000256" key="9">
    <source>
        <dbReference type="ARBA" id="ARBA00023133"/>
    </source>
</evidence>
<evidence type="ECO:0000313" key="15">
    <source>
        <dbReference type="EMBL" id="KAL2789279.1"/>
    </source>
</evidence>
<dbReference type="SUPFAM" id="SSF54373">
    <property type="entry name" value="FAD-linked reductases, C-terminal domain"/>
    <property type="match status" value="1"/>
</dbReference>
<dbReference type="InterPro" id="IPR036188">
    <property type="entry name" value="FAD/NAD-bd_sf"/>
</dbReference>
<reference evidence="15 16" key="1">
    <citation type="submission" date="2024-07" db="EMBL/GenBank/DDBJ databases">
        <title>Section-level genome sequencing and comparative genomics of Aspergillus sections Usti and Cavernicolus.</title>
        <authorList>
            <consortium name="Lawrence Berkeley National Laboratory"/>
            <person name="Nybo J.L."/>
            <person name="Vesth T.C."/>
            <person name="Theobald S."/>
            <person name="Frisvad J.C."/>
            <person name="Larsen T.O."/>
            <person name="Kjaerboelling I."/>
            <person name="Rothschild-Mancinelli K."/>
            <person name="Lyhne E.K."/>
            <person name="Kogle M.E."/>
            <person name="Barry K."/>
            <person name="Clum A."/>
            <person name="Na H."/>
            <person name="Ledsgaard L."/>
            <person name="Lin J."/>
            <person name="Lipzen A."/>
            <person name="Kuo A."/>
            <person name="Riley R."/>
            <person name="Mondo S."/>
            <person name="Labutti K."/>
            <person name="Haridas S."/>
            <person name="Pangalinan J."/>
            <person name="Salamov A.A."/>
            <person name="Simmons B.A."/>
            <person name="Magnuson J.K."/>
            <person name="Chen J."/>
            <person name="Drula E."/>
            <person name="Henrissat B."/>
            <person name="Wiebenga A."/>
            <person name="Lubbers R.J."/>
            <person name="Gomes A.C."/>
            <person name="Makela M.R."/>
            <person name="Stajich J."/>
            <person name="Grigoriev I.V."/>
            <person name="Mortensen U.H."/>
            <person name="De Vries R.P."/>
            <person name="Baker S.E."/>
            <person name="Andersen M.R."/>
        </authorList>
    </citation>
    <scope>NUCLEOTIDE SEQUENCE [LARGE SCALE GENOMIC DNA]</scope>
    <source>
        <strain evidence="15 16">CBS 209.92</strain>
    </source>
</reference>
<evidence type="ECO:0000256" key="10">
    <source>
        <dbReference type="ARBA" id="ARBA00023244"/>
    </source>
</evidence>
<dbReference type="Gene3D" id="1.10.340.40">
    <property type="entry name" value="Nuclear abundant poly(A) RNA-bind protein 2, N-terminal domain"/>
    <property type="match status" value="1"/>
</dbReference>
<evidence type="ECO:0000259" key="13">
    <source>
        <dbReference type="Pfam" id="PF01593"/>
    </source>
</evidence>
<feature type="compositionally biased region" description="Polar residues" evidence="12">
    <location>
        <begin position="294"/>
        <end position="303"/>
    </location>
</feature>
<dbReference type="EMBL" id="JBFTWV010000066">
    <property type="protein sequence ID" value="KAL2789279.1"/>
    <property type="molecule type" value="Genomic_DNA"/>
</dbReference>
<dbReference type="Gene3D" id="4.10.1000.40">
    <property type="match status" value="1"/>
</dbReference>
<dbReference type="EC" id="1.3.3.4" evidence="5"/>
<evidence type="ECO:0000256" key="2">
    <source>
        <dbReference type="ARBA" id="ARBA00002600"/>
    </source>
</evidence>
<dbReference type="SUPFAM" id="SSF51905">
    <property type="entry name" value="FAD/NAD(P)-binding domain"/>
    <property type="match status" value="1"/>
</dbReference>
<comment type="function">
    <text evidence="2">Catalyzes the 6-electron oxidation of protoporphyrinogen-IX to form protoporphyrin-IX.</text>
</comment>
<comment type="caution">
    <text evidence="15">The sequence shown here is derived from an EMBL/GenBank/DDBJ whole genome shotgun (WGS) entry which is preliminary data.</text>
</comment>
<keyword evidence="7" id="KW-0274">FAD</keyword>
<gene>
    <name evidence="15" type="ORF">BJX66DRAFT_326482</name>
</gene>
<protein>
    <recommendedName>
        <fullName evidence="5">protoporphyrinogen oxidase</fullName>
        <ecNumber evidence="5">1.3.3.4</ecNumber>
    </recommendedName>
</protein>
<dbReference type="PANTHER" id="PTHR42923:SF3">
    <property type="entry name" value="PROTOPORPHYRINOGEN OXIDASE"/>
    <property type="match status" value="1"/>
</dbReference>
<dbReference type="Proteomes" id="UP001610563">
    <property type="component" value="Unassembled WGS sequence"/>
</dbReference>
<name>A0ABR4G174_9EURO</name>
<dbReference type="NCBIfam" id="TIGR00562">
    <property type="entry name" value="proto_IX_ox"/>
    <property type="match status" value="1"/>
</dbReference>
<comment type="similarity">
    <text evidence="4">Belongs to the protoporphyrinogen/coproporphyrinogen oxidase family. Protoporphyrinogen oxidase subfamily.</text>
</comment>
<sequence>MVTVALQTPLAEALSNAIQPKLVEMGWSSDSSDFALTEYVILMLVNSKTQEQIASELSNDLLGLDEGDTQALDFSRWLFEQVELLDQQINGQSVPAFNENENAPAQAIPSFNDQETATPQPQGSEGGIQSDDLSMGDAVDGIPTGPKSMRNGRQAGRGRMLNQINRNLERGDPGLHRIRDQTGGGRINSHGRGPNKGRFGQNVNGRMYGGRQMGGMAMGNNQMGGAGNLMNMNPNDQMHLMSLLEEQARMMSQLMPGFVPPAINPAFQQNGPQRSLSDRVERPRGNRPYGSYGNRAQHSNSGDVDTDMDTSPDQGTQNGGQDENNTDSVCHFNLRCTRRDCPFAHQSPAAPEGTPVDVLDPCSYGAACKNRKCTARHPSPAVKSAHQAEELCRFFPHCTNPHCHFKHPSMPLCRNGADCSVAGCKFTHTQIACKFNPCLNPSCSYKHADGQRGAFTDKVWTSDSAEQDKARVSERKFVNDEDAPEELIKPAAGADSSSQEIVTYNSVPFDAAVIGAGITGLTTAYRLSKNPNCAKVTLYEKSSRVGGWLDSEVIDVEGGQIVFEYGPRTLRAVAPACLPLLDLLHELKLEDQILYTAKSSPASQNRYIYYPDHLIQLPSFDRNAGTLSNIWRLLNLSLREPIIRHAGLRVLAEPFQDATQPATDESVASFISRRLSPEVADVLVSSVYHGIYAGNIDQLSASALMGTMRDYERHDGNALLQMATISRAGLSVVHADEVLALAPLLANKGRQYTKELSALVKDNSTLTLHKGVGQLTEALLAELKRSDKVEVLTGAEVKGIYQNSTSSNLGVVYGDDQARLHNRLIATNSAPSLARQLEHVPKQDAKKPHKTIELLRKHNYAVTMMVVNLYYPNPDLLPVRGFGYLIPRSIPSEQNPERALGVIFASESGVGQDSAPGTKLTVMLGGHWWDGWKEADYPDHDTAVKMAQSLLQRHLKITETPTVTRTRLQRNAIPQPTLEHRGRMFDLSYQIKSELNKRVTLAGAWYATGGAGVVDSVRQAYLATEFGVGAIDPNTRDQMTWQIAVGVSYFSGFSWSSFLSPLASKPSASSWRINS</sequence>
<comment type="pathway">
    <text evidence="3">Porphyrin-containing compound metabolism; protoporphyrin-IX biosynthesis; protoporphyrin-IX from protoporphyrinogen-IX: step 1/1.</text>
</comment>
<keyword evidence="9" id="KW-0350">Heme biosynthesis</keyword>
<dbReference type="InterPro" id="IPR050464">
    <property type="entry name" value="Zeta_carotene_desat/Oxidored"/>
</dbReference>
<evidence type="ECO:0000256" key="12">
    <source>
        <dbReference type="SAM" id="MobiDB-lite"/>
    </source>
</evidence>
<evidence type="ECO:0000256" key="11">
    <source>
        <dbReference type="ARBA" id="ARBA00047554"/>
    </source>
</evidence>
<keyword evidence="6" id="KW-0285">Flavoprotein</keyword>
<evidence type="ECO:0000256" key="3">
    <source>
        <dbReference type="ARBA" id="ARBA00005073"/>
    </source>
</evidence>
<evidence type="ECO:0000256" key="7">
    <source>
        <dbReference type="ARBA" id="ARBA00022827"/>
    </source>
</evidence>
<dbReference type="Pfam" id="PF22683">
    <property type="entry name" value="Nab2-like_zf-CCCH"/>
    <property type="match status" value="1"/>
</dbReference>
<dbReference type="Pfam" id="PF01593">
    <property type="entry name" value="Amino_oxidase"/>
    <property type="match status" value="1"/>
</dbReference>
<keyword evidence="16" id="KW-1185">Reference proteome</keyword>
<feature type="region of interest" description="Disordered" evidence="12">
    <location>
        <begin position="112"/>
        <end position="202"/>
    </location>
</feature>
<feature type="domain" description="Nab2-like CCCH zinc finger" evidence="14">
    <location>
        <begin position="433"/>
        <end position="452"/>
    </location>
</feature>